<organism evidence="4 5">
    <name type="scientific">Novymonas esmeraldas</name>
    <dbReference type="NCBI Taxonomy" id="1808958"/>
    <lineage>
        <taxon>Eukaryota</taxon>
        <taxon>Discoba</taxon>
        <taxon>Euglenozoa</taxon>
        <taxon>Kinetoplastea</taxon>
        <taxon>Metakinetoplastina</taxon>
        <taxon>Trypanosomatida</taxon>
        <taxon>Trypanosomatidae</taxon>
        <taxon>Novymonas</taxon>
    </lineage>
</organism>
<evidence type="ECO:0000256" key="2">
    <source>
        <dbReference type="SAM" id="Phobius"/>
    </source>
</evidence>
<feature type="chain" id="PRO_5043530429" evidence="3">
    <location>
        <begin position="29"/>
        <end position="698"/>
    </location>
</feature>
<evidence type="ECO:0000256" key="1">
    <source>
        <dbReference type="SAM" id="MobiDB-lite"/>
    </source>
</evidence>
<feature type="region of interest" description="Disordered" evidence="1">
    <location>
        <begin position="291"/>
        <end position="347"/>
    </location>
</feature>
<keyword evidence="5" id="KW-1185">Reference proteome</keyword>
<name>A0AAW0EUP7_9TRYP</name>
<dbReference type="Proteomes" id="UP001430356">
    <property type="component" value="Unassembled WGS sequence"/>
</dbReference>
<feature type="compositionally biased region" description="Low complexity" evidence="1">
    <location>
        <begin position="291"/>
        <end position="342"/>
    </location>
</feature>
<reference evidence="4 5" key="1">
    <citation type="journal article" date="2021" name="MBio">
        <title>A New Model Trypanosomatid, Novymonas esmeraldas: Genomic Perception of Its 'Candidatus Pandoraea novymonadis' Endosymbiont.</title>
        <authorList>
            <person name="Zakharova A."/>
            <person name="Saura A."/>
            <person name="Butenko A."/>
            <person name="Podesvova L."/>
            <person name="Warmusova S."/>
            <person name="Kostygov A.Y."/>
            <person name="Nenarokova A."/>
            <person name="Lukes J."/>
            <person name="Opperdoes F.R."/>
            <person name="Yurchenko V."/>
        </authorList>
    </citation>
    <scope>NUCLEOTIDE SEQUENCE [LARGE SCALE GENOMIC DNA]</scope>
    <source>
        <strain evidence="4 5">E262AT.01</strain>
    </source>
</reference>
<keyword evidence="2" id="KW-0472">Membrane</keyword>
<evidence type="ECO:0000313" key="4">
    <source>
        <dbReference type="EMBL" id="KAK7197972.1"/>
    </source>
</evidence>
<proteinExistence type="predicted"/>
<gene>
    <name evidence="4" type="ORF">NESM_000752200</name>
</gene>
<sequence length="698" mass="75080">MRGICSTVASAAALVLISIAVAVQVAHAETLSRRWLLDVELVCRNATPTAPTVFGSSTVSAFRASVQGLRSSGKTSMAFPVSVERILDGDHVWTLYNSLNDKVTVSDRNGCVRTEGPQGTADDVVLMQTITNLLWTMTSLPVYSTKATVRGMEVATSSQDALLAIPTAFGGLGATQSSYFTTFSASLLPWTVNFMEVNVTPVSIEATTATETVVNNCLFSFSFFGVNVSDALTPLPSTFCTDDSTRPLARPSIARQTAVHPLAASASSSSSLLSSSSLALSSSSTSTASLSKSSAQASHHGSSPVSSASSSSSSSSSSSAHKPVVGSSGRSSFSSSSSSSSSPAGDAVTQYTMPEFPDTFTANFLVISPSQHSVFQVREVFSSDYGLSRTKMQFPMRGIGGRVYEYEWYTNRWYQVAMYHTKFAVPSGEEIIDQALREYFFPDQEKCMSVMIGYGLFAENGRSLLLLAPDTTPTFVGNQTVRNIPCGVWTAEVNGARVSWYWANTDLVNTKSFESNNSWWWYTPPTPARLVRMTVTNQGGPPPLFPHHPFFPQGYAFPAADRTTACEALSPGDLNMGCNSNLPNTANTYIYEITSFVSYIRGDDHDIPEACSDLKLSGSIPSFQCDYTGVTGGVAAVLMVVVAIVFCLMSGCCVWCRFSRMVRRQQEELVRLAQEIRAGQSTDVRDTTSAHDGKNPAL</sequence>
<evidence type="ECO:0000313" key="5">
    <source>
        <dbReference type="Proteomes" id="UP001430356"/>
    </source>
</evidence>
<dbReference type="EMBL" id="JAECZO010000126">
    <property type="protein sequence ID" value="KAK7197972.1"/>
    <property type="molecule type" value="Genomic_DNA"/>
</dbReference>
<keyword evidence="3" id="KW-0732">Signal</keyword>
<comment type="caution">
    <text evidence="4">The sequence shown here is derived from an EMBL/GenBank/DDBJ whole genome shotgun (WGS) entry which is preliminary data.</text>
</comment>
<evidence type="ECO:0000256" key="3">
    <source>
        <dbReference type="SAM" id="SignalP"/>
    </source>
</evidence>
<accession>A0AAW0EUP7</accession>
<protein>
    <submittedName>
        <fullName evidence="4">Enriched in surface-labeled proteome protein 9</fullName>
    </submittedName>
</protein>
<keyword evidence="2" id="KW-0812">Transmembrane</keyword>
<feature type="transmembrane region" description="Helical" evidence="2">
    <location>
        <begin position="634"/>
        <end position="656"/>
    </location>
</feature>
<keyword evidence="2" id="KW-1133">Transmembrane helix</keyword>
<dbReference type="AlphaFoldDB" id="A0AAW0EUP7"/>
<feature type="signal peptide" evidence="3">
    <location>
        <begin position="1"/>
        <end position="28"/>
    </location>
</feature>